<gene>
    <name evidence="1" type="ORF">PoB_001838700</name>
</gene>
<protein>
    <recommendedName>
        <fullName evidence="3">Secreted protein</fullName>
    </recommendedName>
</protein>
<proteinExistence type="predicted"/>
<sequence>MPSMFSCMCAVPNAVYVLVHVGSFLCRRYSPAHASFSKPSMILYECIVVDAVNDSMYVSRCPCRNVLVHVRCSPFHRCSCARVPFSMPPMFSNMCSFLLPQMFSCASVDFNA</sequence>
<dbReference type="AlphaFoldDB" id="A0AAV3ZBG1"/>
<comment type="caution">
    <text evidence="1">The sequence shown here is derived from an EMBL/GenBank/DDBJ whole genome shotgun (WGS) entry which is preliminary data.</text>
</comment>
<evidence type="ECO:0000313" key="2">
    <source>
        <dbReference type="Proteomes" id="UP000735302"/>
    </source>
</evidence>
<organism evidence="1 2">
    <name type="scientific">Plakobranchus ocellatus</name>
    <dbReference type="NCBI Taxonomy" id="259542"/>
    <lineage>
        <taxon>Eukaryota</taxon>
        <taxon>Metazoa</taxon>
        <taxon>Spiralia</taxon>
        <taxon>Lophotrochozoa</taxon>
        <taxon>Mollusca</taxon>
        <taxon>Gastropoda</taxon>
        <taxon>Heterobranchia</taxon>
        <taxon>Euthyneura</taxon>
        <taxon>Panpulmonata</taxon>
        <taxon>Sacoglossa</taxon>
        <taxon>Placobranchoidea</taxon>
        <taxon>Plakobranchidae</taxon>
        <taxon>Plakobranchus</taxon>
    </lineage>
</organism>
<evidence type="ECO:0000313" key="1">
    <source>
        <dbReference type="EMBL" id="GFN91881.1"/>
    </source>
</evidence>
<keyword evidence="2" id="KW-1185">Reference proteome</keyword>
<accession>A0AAV3ZBG1</accession>
<evidence type="ECO:0008006" key="3">
    <source>
        <dbReference type="Google" id="ProtNLM"/>
    </source>
</evidence>
<reference evidence="1 2" key="1">
    <citation type="journal article" date="2021" name="Elife">
        <title>Chloroplast acquisition without the gene transfer in kleptoplastic sea slugs, Plakobranchus ocellatus.</title>
        <authorList>
            <person name="Maeda T."/>
            <person name="Takahashi S."/>
            <person name="Yoshida T."/>
            <person name="Shimamura S."/>
            <person name="Takaki Y."/>
            <person name="Nagai Y."/>
            <person name="Toyoda A."/>
            <person name="Suzuki Y."/>
            <person name="Arimoto A."/>
            <person name="Ishii H."/>
            <person name="Satoh N."/>
            <person name="Nishiyama T."/>
            <person name="Hasebe M."/>
            <person name="Maruyama T."/>
            <person name="Minagawa J."/>
            <person name="Obokata J."/>
            <person name="Shigenobu S."/>
        </authorList>
    </citation>
    <scope>NUCLEOTIDE SEQUENCE [LARGE SCALE GENOMIC DNA]</scope>
</reference>
<dbReference type="Proteomes" id="UP000735302">
    <property type="component" value="Unassembled WGS sequence"/>
</dbReference>
<name>A0AAV3ZBG1_9GAST</name>
<dbReference type="EMBL" id="BLXT01002187">
    <property type="protein sequence ID" value="GFN91881.1"/>
    <property type="molecule type" value="Genomic_DNA"/>
</dbReference>